<dbReference type="PANTHER" id="PTHR46880">
    <property type="entry name" value="RAS-ASSOCIATING DOMAIN-CONTAINING PROTEIN"/>
    <property type="match status" value="1"/>
</dbReference>
<dbReference type="SUPFAM" id="SSF53098">
    <property type="entry name" value="Ribonuclease H-like"/>
    <property type="match status" value="1"/>
</dbReference>
<accession>A0AAV7JM51</accession>
<dbReference type="PANTHER" id="PTHR46880:SF5">
    <property type="entry name" value="DUF4371 DOMAIN-CONTAINING PROTEIN"/>
    <property type="match status" value="1"/>
</dbReference>
<organism evidence="2 3">
    <name type="scientific">Oopsacas minuta</name>
    <dbReference type="NCBI Taxonomy" id="111878"/>
    <lineage>
        <taxon>Eukaryota</taxon>
        <taxon>Metazoa</taxon>
        <taxon>Porifera</taxon>
        <taxon>Hexactinellida</taxon>
        <taxon>Hexasterophora</taxon>
        <taxon>Lyssacinosida</taxon>
        <taxon>Leucopsacidae</taxon>
        <taxon>Oopsacas</taxon>
    </lineage>
</organism>
<dbReference type="GO" id="GO:0046983">
    <property type="term" value="F:protein dimerization activity"/>
    <property type="evidence" value="ECO:0007669"/>
    <property type="project" value="InterPro"/>
</dbReference>
<dbReference type="AlphaFoldDB" id="A0AAV7JM51"/>
<sequence>MFGTMTSLWKLFYYSPKKAEALKVVQSVLNLPELKVVKPSSTRWLSHERCLSAIRKDLPALIITLQQLYQTSGDAEAYGISLILSSISGVASIFLLSEVLDLLARLNCYMQRQTADFSRLPLILNSIIKALEELKEEKTDWCSRMLTQVDQLEIDHGIMITMSRSARSFVDGASVGSLTDYRDKVVLPYVDALLHNIGNRFSGEAVDLLVSSSVFNPASLPSEEAALPDYGKREVEVLAQFYGNEAIVVHNGVTFSSPPLIDKDEIAIEWRLFKRALIQESRLIREKNETTKTPSLQDVKVHMESSGAYTGIFPEIFKLLNIILVLPVGTASVERSFSHMEQIKTRLRNRLNDANLAHLMRIAIEGPEHPRLTLMKFLKYLKRKIVEYSYSLIYNY</sequence>
<dbReference type="InterPro" id="IPR008906">
    <property type="entry name" value="HATC_C_dom"/>
</dbReference>
<gene>
    <name evidence="2" type="ORF">LOD99_6359</name>
</gene>
<evidence type="ECO:0000259" key="1">
    <source>
        <dbReference type="Pfam" id="PF05699"/>
    </source>
</evidence>
<name>A0AAV7JM51_9METZ</name>
<evidence type="ECO:0000313" key="3">
    <source>
        <dbReference type="Proteomes" id="UP001165289"/>
    </source>
</evidence>
<evidence type="ECO:0000313" key="2">
    <source>
        <dbReference type="EMBL" id="KAI6649995.1"/>
    </source>
</evidence>
<proteinExistence type="predicted"/>
<protein>
    <submittedName>
        <fullName evidence="2">Zinc finger protein</fullName>
    </submittedName>
</protein>
<dbReference type="Pfam" id="PF05699">
    <property type="entry name" value="Dimer_Tnp_hAT"/>
    <property type="match status" value="1"/>
</dbReference>
<dbReference type="InterPro" id="IPR012337">
    <property type="entry name" value="RNaseH-like_sf"/>
</dbReference>
<dbReference type="Proteomes" id="UP001165289">
    <property type="component" value="Unassembled WGS sequence"/>
</dbReference>
<dbReference type="EMBL" id="JAKMXF010000316">
    <property type="protein sequence ID" value="KAI6649995.1"/>
    <property type="molecule type" value="Genomic_DNA"/>
</dbReference>
<keyword evidence="3" id="KW-1185">Reference proteome</keyword>
<comment type="caution">
    <text evidence="2">The sequence shown here is derived from an EMBL/GenBank/DDBJ whole genome shotgun (WGS) entry which is preliminary data.</text>
</comment>
<reference evidence="2 3" key="1">
    <citation type="journal article" date="2023" name="BMC Biol.">
        <title>The compact genome of the sponge Oopsacas minuta (Hexactinellida) is lacking key metazoan core genes.</title>
        <authorList>
            <person name="Santini S."/>
            <person name="Schenkelaars Q."/>
            <person name="Jourda C."/>
            <person name="Duchesne M."/>
            <person name="Belahbib H."/>
            <person name="Rocher C."/>
            <person name="Selva M."/>
            <person name="Riesgo A."/>
            <person name="Vervoort M."/>
            <person name="Leys S.P."/>
            <person name="Kodjabachian L."/>
            <person name="Le Bivic A."/>
            <person name="Borchiellini C."/>
            <person name="Claverie J.M."/>
            <person name="Renard E."/>
        </authorList>
    </citation>
    <scope>NUCLEOTIDE SEQUENCE [LARGE SCALE GENOMIC DNA]</scope>
    <source>
        <strain evidence="2">SPO-2</strain>
    </source>
</reference>
<feature type="domain" description="HAT C-terminal dimerisation" evidence="1">
    <location>
        <begin position="310"/>
        <end position="360"/>
    </location>
</feature>